<dbReference type="PANTHER" id="PTHR45955">
    <property type="entry name" value="PHOSPHOACETYLGLUCOSAMINE MUTASE"/>
    <property type="match status" value="1"/>
</dbReference>
<dbReference type="Pfam" id="PF00408">
    <property type="entry name" value="PGM_PMM_IV"/>
    <property type="match status" value="1"/>
</dbReference>
<dbReference type="InterPro" id="IPR049023">
    <property type="entry name" value="AMG1_II"/>
</dbReference>
<evidence type="ECO:0000256" key="5">
    <source>
        <dbReference type="ARBA" id="ARBA00012731"/>
    </source>
</evidence>
<dbReference type="InterPro" id="IPR005843">
    <property type="entry name" value="A-D-PHexomutase_C"/>
</dbReference>
<dbReference type="AlphaFoldDB" id="A0A5J4Z5P1"/>
<keyword evidence="7" id="KW-0479">Metal-binding</keyword>
<dbReference type="InterPro" id="IPR049022">
    <property type="entry name" value="AMG1_III"/>
</dbReference>
<evidence type="ECO:0000256" key="8">
    <source>
        <dbReference type="ARBA" id="ARBA00022842"/>
    </source>
</evidence>
<organism evidence="16 17">
    <name type="scientific">Porphyridium purpureum</name>
    <name type="common">Red alga</name>
    <name type="synonym">Porphyridium cruentum</name>
    <dbReference type="NCBI Taxonomy" id="35688"/>
    <lineage>
        <taxon>Eukaryota</taxon>
        <taxon>Rhodophyta</taxon>
        <taxon>Bangiophyceae</taxon>
        <taxon>Porphyridiales</taxon>
        <taxon>Porphyridiaceae</taxon>
        <taxon>Porphyridium</taxon>
    </lineage>
</organism>
<feature type="domain" description="Alpha-D-phosphohexomutase alpha/beta/alpha" evidence="13">
    <location>
        <begin position="65"/>
        <end position="94"/>
    </location>
</feature>
<dbReference type="Pfam" id="PF21405">
    <property type="entry name" value="AMG1_II"/>
    <property type="match status" value="1"/>
</dbReference>
<dbReference type="GO" id="GO:0005975">
    <property type="term" value="P:carbohydrate metabolic process"/>
    <property type="evidence" value="ECO:0007669"/>
    <property type="project" value="InterPro"/>
</dbReference>
<dbReference type="PROSITE" id="PS00710">
    <property type="entry name" value="PGM_PMM"/>
    <property type="match status" value="1"/>
</dbReference>
<dbReference type="GO" id="GO:0006048">
    <property type="term" value="P:UDP-N-acetylglucosamine biosynthetic process"/>
    <property type="evidence" value="ECO:0007669"/>
    <property type="project" value="TreeGrafter"/>
</dbReference>
<dbReference type="Gene3D" id="3.30.310.50">
    <property type="entry name" value="Alpha-D-phosphohexomutase, C-terminal domain"/>
    <property type="match status" value="1"/>
</dbReference>
<name>A0A5J4Z5P1_PORPP</name>
<evidence type="ECO:0000256" key="10">
    <source>
        <dbReference type="ARBA" id="ARBA00031926"/>
    </source>
</evidence>
<dbReference type="InterPro" id="IPR005844">
    <property type="entry name" value="A-D-PHexomutase_a/b/a-I"/>
</dbReference>
<evidence type="ECO:0000313" key="17">
    <source>
        <dbReference type="Proteomes" id="UP000324585"/>
    </source>
</evidence>
<proteinExistence type="inferred from homology"/>
<dbReference type="EC" id="5.4.2.3" evidence="5"/>
<comment type="pathway">
    <text evidence="3">Nucleotide-sugar biosynthesis; UDP-N-acetyl-alpha-D-glucosamine biosynthesis; N-acetyl-alpha-D-glucosamine 1-phosphate from alpha-D-glucosamine 6-phosphate (route I): step 2/2.</text>
</comment>
<keyword evidence="8" id="KW-0460">Magnesium</keyword>
<protein>
    <recommendedName>
        <fullName evidence="5">phosphoacetylglucosamine mutase</fullName>
        <ecNumber evidence="5">5.4.2.3</ecNumber>
    </recommendedName>
    <alternativeName>
        <fullName evidence="11">Acetylglucosamine phosphomutase</fullName>
    </alternativeName>
    <alternativeName>
        <fullName evidence="10">N-acetylglucosamine-phosphate mutase</fullName>
    </alternativeName>
</protein>
<accession>A0A5J4Z5P1</accession>
<evidence type="ECO:0000256" key="6">
    <source>
        <dbReference type="ARBA" id="ARBA00022553"/>
    </source>
</evidence>
<evidence type="ECO:0000259" key="13">
    <source>
        <dbReference type="Pfam" id="PF02878"/>
    </source>
</evidence>
<evidence type="ECO:0000256" key="4">
    <source>
        <dbReference type="ARBA" id="ARBA00010231"/>
    </source>
</evidence>
<evidence type="ECO:0000259" key="14">
    <source>
        <dbReference type="Pfam" id="PF21404"/>
    </source>
</evidence>
<evidence type="ECO:0000256" key="11">
    <source>
        <dbReference type="ARBA" id="ARBA00032065"/>
    </source>
</evidence>
<comment type="catalytic activity">
    <reaction evidence="1">
        <text>N-acetyl-alpha-D-glucosamine 1-phosphate = N-acetyl-D-glucosamine 6-phosphate</text>
        <dbReference type="Rhea" id="RHEA:23804"/>
        <dbReference type="ChEBI" id="CHEBI:57513"/>
        <dbReference type="ChEBI" id="CHEBI:57776"/>
        <dbReference type="EC" id="5.4.2.3"/>
    </reaction>
</comment>
<evidence type="ECO:0000256" key="3">
    <source>
        <dbReference type="ARBA" id="ARBA00004865"/>
    </source>
</evidence>
<evidence type="ECO:0000259" key="15">
    <source>
        <dbReference type="Pfam" id="PF21405"/>
    </source>
</evidence>
<dbReference type="InterPro" id="IPR016066">
    <property type="entry name" value="A-D-PHexomutase_CS"/>
</dbReference>
<keyword evidence="6" id="KW-0597">Phosphoprotein</keyword>
<dbReference type="OMA" id="WEAYATK"/>
<dbReference type="EMBL" id="VRMN01000001">
    <property type="protein sequence ID" value="KAA8498996.1"/>
    <property type="molecule type" value="Genomic_DNA"/>
</dbReference>
<feature type="domain" description="Phosphoacetylglucosamine mutase AMG1" evidence="14">
    <location>
        <begin position="318"/>
        <end position="455"/>
    </location>
</feature>
<dbReference type="Pfam" id="PF21404">
    <property type="entry name" value="AMG1_III"/>
    <property type="match status" value="1"/>
</dbReference>
<evidence type="ECO:0000256" key="2">
    <source>
        <dbReference type="ARBA" id="ARBA00001946"/>
    </source>
</evidence>
<feature type="domain" description="Alpha-D-phosphohexomutase alpha/beta/alpha" evidence="13">
    <location>
        <begin position="129"/>
        <end position="183"/>
    </location>
</feature>
<dbReference type="FunFam" id="3.40.120.10:FF:000013">
    <property type="entry name" value="Phosphoacetylglucosamine mutase"/>
    <property type="match status" value="1"/>
</dbReference>
<dbReference type="GO" id="GO:0000287">
    <property type="term" value="F:magnesium ion binding"/>
    <property type="evidence" value="ECO:0007669"/>
    <property type="project" value="InterPro"/>
</dbReference>
<reference evidence="17" key="1">
    <citation type="journal article" date="2019" name="Nat. Commun.">
        <title>Expansion of phycobilisome linker gene families in mesophilic red algae.</title>
        <authorList>
            <person name="Lee J."/>
            <person name="Kim D."/>
            <person name="Bhattacharya D."/>
            <person name="Yoon H.S."/>
        </authorList>
    </citation>
    <scope>NUCLEOTIDE SEQUENCE [LARGE SCALE GENOMIC DNA]</scope>
    <source>
        <strain evidence="17">CCMP 1328</strain>
    </source>
</reference>
<evidence type="ECO:0000259" key="12">
    <source>
        <dbReference type="Pfam" id="PF00408"/>
    </source>
</evidence>
<comment type="similarity">
    <text evidence="4">Belongs to the phosphohexose mutase family.</text>
</comment>
<dbReference type="Pfam" id="PF02878">
    <property type="entry name" value="PGM_PMM_I"/>
    <property type="match status" value="2"/>
</dbReference>
<feature type="domain" description="Alpha-D-phosphohexomutase C-terminal" evidence="12">
    <location>
        <begin position="502"/>
        <end position="547"/>
    </location>
</feature>
<dbReference type="InterPro" id="IPR016055">
    <property type="entry name" value="A-D-PHexomutase_a/b/a-I/II/III"/>
</dbReference>
<comment type="cofactor">
    <cofactor evidence="2">
        <name>Mg(2+)</name>
        <dbReference type="ChEBI" id="CHEBI:18420"/>
    </cofactor>
</comment>
<evidence type="ECO:0000256" key="1">
    <source>
        <dbReference type="ARBA" id="ARBA00000558"/>
    </source>
</evidence>
<evidence type="ECO:0000313" key="16">
    <source>
        <dbReference type="EMBL" id="KAA8498996.1"/>
    </source>
</evidence>
<comment type="caution">
    <text evidence="16">The sequence shown here is derived from an EMBL/GenBank/DDBJ whole genome shotgun (WGS) entry which is preliminary data.</text>
</comment>
<dbReference type="GO" id="GO:0004610">
    <property type="term" value="F:phosphoacetylglucosamine mutase activity"/>
    <property type="evidence" value="ECO:0007669"/>
    <property type="project" value="UniProtKB-EC"/>
</dbReference>
<dbReference type="Proteomes" id="UP000324585">
    <property type="component" value="Unassembled WGS sequence"/>
</dbReference>
<gene>
    <name evidence="16" type="ORF">FVE85_6581</name>
</gene>
<sequence length="553" mass="61015">MEGGVDEWMHVYGELEKQSAGIDEHHVALRYGTGGFRAPAHLLPRVVMRCAVLMALRSMQDGARVTGLMITASHNPECDNGVKMVESSGHMLDGRWEVSAEAFVACREEHACAKWVQSLIEGERIQVYRARDAAVLLGFDTRRSSPDLAFLAERAIESVGAKVVRLGLVTTPQLHFCVRRTNTSTKPWMAAPVICRSDDYVGELASSFTQLTRLSAPARGPRVQVHVDCAHGVGAVAMRALCAKLPDELAGAFVVFNHESDPHGVLNERCGADYVQKQRCFPDGAPQNCSHLASLDGDADRLVLAFKDPQNMDLCLLDGDFFVVLLAHYFSGLMKEIDLYWSATGQRRSIGIGVVQTAYSNGAAKEILMKLDFVQVAMAHTGVKYLEKEALKFDIGMYWEPNGHGTVLFSESLLASMSDAHPAMERLRLYSRLVNQAVGDGIADLLLIQVVLQDTQIGLHDWYAMYTPRPSKNLVVKVKDKNAIETCDFDRRVTRPERLQPCVDQAIAKYPNGRAFVRPSGTEDVVRVYAEAHSWESANSLAEEIAAHVGAWC</sequence>
<evidence type="ECO:0000256" key="7">
    <source>
        <dbReference type="ARBA" id="ARBA00022723"/>
    </source>
</evidence>
<dbReference type="PANTHER" id="PTHR45955:SF1">
    <property type="entry name" value="PHOSPHOACETYLGLUCOSAMINE MUTASE"/>
    <property type="match status" value="1"/>
</dbReference>
<evidence type="ECO:0000256" key="9">
    <source>
        <dbReference type="ARBA" id="ARBA00023235"/>
    </source>
</evidence>
<dbReference type="Gene3D" id="3.40.120.10">
    <property type="entry name" value="Alpha-D-Glucose-1,6-Bisphosphate, subunit A, domain 3"/>
    <property type="match status" value="2"/>
</dbReference>
<dbReference type="InterPro" id="IPR036900">
    <property type="entry name" value="A-D-PHexomutase_C_sf"/>
</dbReference>
<dbReference type="SUPFAM" id="SSF55957">
    <property type="entry name" value="Phosphoglucomutase, C-terminal domain"/>
    <property type="match status" value="1"/>
</dbReference>
<dbReference type="OrthoDB" id="1928at2759"/>
<dbReference type="SUPFAM" id="SSF53738">
    <property type="entry name" value="Phosphoglucomutase, first 3 domains"/>
    <property type="match status" value="3"/>
</dbReference>
<dbReference type="FunFam" id="3.30.310.50:FF:000003">
    <property type="entry name" value="Phosphoacetylglucosamine mutase"/>
    <property type="match status" value="1"/>
</dbReference>
<keyword evidence="17" id="KW-1185">Reference proteome</keyword>
<keyword evidence="9" id="KW-0413">Isomerase</keyword>
<feature type="domain" description="Phosphoacetylglucosamine mutase AMG1" evidence="15">
    <location>
        <begin position="218"/>
        <end position="303"/>
    </location>
</feature>